<feature type="compositionally biased region" description="Polar residues" evidence="1">
    <location>
        <begin position="24"/>
        <end position="45"/>
    </location>
</feature>
<evidence type="ECO:0000256" key="1">
    <source>
        <dbReference type="SAM" id="MobiDB-lite"/>
    </source>
</evidence>
<protein>
    <submittedName>
        <fullName evidence="2">Uncharacterized protein</fullName>
    </submittedName>
</protein>
<proteinExistence type="predicted"/>
<evidence type="ECO:0000313" key="2">
    <source>
        <dbReference type="EMBL" id="TGO38484.1"/>
    </source>
</evidence>
<dbReference type="AlphaFoldDB" id="A0A4Z1GNE0"/>
<evidence type="ECO:0000313" key="3">
    <source>
        <dbReference type="Proteomes" id="UP000297814"/>
    </source>
</evidence>
<accession>A0A4Z1GNE0</accession>
<reference evidence="2 3" key="1">
    <citation type="submission" date="2017-12" db="EMBL/GenBank/DDBJ databases">
        <title>Comparative genomics of Botrytis spp.</title>
        <authorList>
            <person name="Valero-Jimenez C.A."/>
            <person name="Tapia P."/>
            <person name="Veloso J."/>
            <person name="Silva-Moreno E."/>
            <person name="Staats M."/>
            <person name="Valdes J.H."/>
            <person name="Van Kan J.A.L."/>
        </authorList>
    </citation>
    <scope>NUCLEOTIDE SEQUENCE [LARGE SCALE GENOMIC DNA]</scope>
    <source>
        <strain evidence="2 3">Bh0001</strain>
    </source>
</reference>
<gene>
    <name evidence="2" type="ORF">BHYA_0074g00330</name>
</gene>
<name>A0A4Z1GNE0_9HELO</name>
<keyword evidence="3" id="KW-1185">Reference proteome</keyword>
<dbReference type="EMBL" id="PQXK01000074">
    <property type="protein sequence ID" value="TGO38484.1"/>
    <property type="molecule type" value="Genomic_DNA"/>
</dbReference>
<comment type="caution">
    <text evidence="2">The sequence shown here is derived from an EMBL/GenBank/DDBJ whole genome shotgun (WGS) entry which is preliminary data.</text>
</comment>
<feature type="compositionally biased region" description="Basic and acidic residues" evidence="1">
    <location>
        <begin position="1"/>
        <end position="12"/>
    </location>
</feature>
<sequence length="253" mass="28173">MAKHSKNQDHSARKPKQRTKQYCFHSSPSMSEGISHELTAQLSSNNDKRHENDTGTQSEAKTTSQEQIDEGVQDSNVDSMMVGDRSIEGDLAPMLHEWGSDEANLHLEASEQLLQGRIEGPSSASDFDNDLHVFDHTGAHIPVPTHFDTRSTGYDLPQWSWEAPIITTQTVLLSAPSSYNASTAAIAYHSTHDSPITAVYSHPTTTTLDDLPMTTQYQLGRWVYENRHDETISYRMGIVVQESRSDDKAGQSE</sequence>
<feature type="compositionally biased region" description="Polar residues" evidence="1">
    <location>
        <begin position="54"/>
        <end position="66"/>
    </location>
</feature>
<feature type="region of interest" description="Disordered" evidence="1">
    <location>
        <begin position="1"/>
        <end position="78"/>
    </location>
</feature>
<organism evidence="2 3">
    <name type="scientific">Botrytis hyacinthi</name>
    <dbReference type="NCBI Taxonomy" id="278943"/>
    <lineage>
        <taxon>Eukaryota</taxon>
        <taxon>Fungi</taxon>
        <taxon>Dikarya</taxon>
        <taxon>Ascomycota</taxon>
        <taxon>Pezizomycotina</taxon>
        <taxon>Leotiomycetes</taxon>
        <taxon>Helotiales</taxon>
        <taxon>Sclerotiniaceae</taxon>
        <taxon>Botrytis</taxon>
    </lineage>
</organism>
<dbReference type="Proteomes" id="UP000297814">
    <property type="component" value="Unassembled WGS sequence"/>
</dbReference>